<evidence type="ECO:0000313" key="2">
    <source>
        <dbReference type="EMBL" id="KZC12046.1"/>
    </source>
</evidence>
<dbReference type="AlphaFoldDB" id="A0A154PJK8"/>
<organism evidence="2 3">
    <name type="scientific">Dufourea novaeangliae</name>
    <name type="common">Sweat bee</name>
    <dbReference type="NCBI Taxonomy" id="178035"/>
    <lineage>
        <taxon>Eukaryota</taxon>
        <taxon>Metazoa</taxon>
        <taxon>Ecdysozoa</taxon>
        <taxon>Arthropoda</taxon>
        <taxon>Hexapoda</taxon>
        <taxon>Insecta</taxon>
        <taxon>Pterygota</taxon>
        <taxon>Neoptera</taxon>
        <taxon>Endopterygota</taxon>
        <taxon>Hymenoptera</taxon>
        <taxon>Apocrita</taxon>
        <taxon>Aculeata</taxon>
        <taxon>Apoidea</taxon>
        <taxon>Anthophila</taxon>
        <taxon>Halictidae</taxon>
        <taxon>Rophitinae</taxon>
        <taxon>Dufourea</taxon>
    </lineage>
</organism>
<evidence type="ECO:0000256" key="1">
    <source>
        <dbReference type="SAM" id="MobiDB-lite"/>
    </source>
</evidence>
<feature type="region of interest" description="Disordered" evidence="1">
    <location>
        <begin position="92"/>
        <end position="113"/>
    </location>
</feature>
<dbReference type="Proteomes" id="UP000076502">
    <property type="component" value="Unassembled WGS sequence"/>
</dbReference>
<gene>
    <name evidence="2" type="ORF">WN55_03126</name>
</gene>
<name>A0A154PJK8_DUFNO</name>
<accession>A0A154PJK8</accession>
<protein>
    <submittedName>
        <fullName evidence="2">Uncharacterized protein</fullName>
    </submittedName>
</protein>
<dbReference type="STRING" id="178035.A0A154PJK8"/>
<proteinExistence type="predicted"/>
<evidence type="ECO:0000313" key="3">
    <source>
        <dbReference type="Proteomes" id="UP000076502"/>
    </source>
</evidence>
<keyword evidence="3" id="KW-1185">Reference proteome</keyword>
<dbReference type="EMBL" id="KQ434938">
    <property type="protein sequence ID" value="KZC12046.1"/>
    <property type="molecule type" value="Genomic_DNA"/>
</dbReference>
<sequence length="113" mass="12998">MESPPKYVALKDLFLPPENDIRQFTPTNRQPRYDSSIEISLSVDRSCAGGSYLERQDATEEYDEITSRNPIARRLEYSDFEGNGSFRNVGDFSFDREYPSCTPTNMKRRGNGE</sequence>
<reference evidence="2 3" key="1">
    <citation type="submission" date="2015-07" db="EMBL/GenBank/DDBJ databases">
        <title>The genome of Dufourea novaeangliae.</title>
        <authorList>
            <person name="Pan H."/>
            <person name="Kapheim K."/>
        </authorList>
    </citation>
    <scope>NUCLEOTIDE SEQUENCE [LARGE SCALE GENOMIC DNA]</scope>
    <source>
        <strain evidence="2">0120121106</strain>
        <tissue evidence="2">Whole body</tissue>
    </source>
</reference>